<dbReference type="Proteomes" id="UP001595457">
    <property type="component" value="Unassembled WGS sequence"/>
</dbReference>
<gene>
    <name evidence="4" type="ORF">ACFOJE_00905</name>
</gene>
<feature type="transmembrane region" description="Helical" evidence="2">
    <location>
        <begin position="113"/>
        <end position="133"/>
    </location>
</feature>
<evidence type="ECO:0000313" key="4">
    <source>
        <dbReference type="EMBL" id="MFC2970772.1"/>
    </source>
</evidence>
<feature type="domain" description="HTH cro/C1-type" evidence="3">
    <location>
        <begin position="20"/>
        <end position="52"/>
    </location>
</feature>
<keyword evidence="2" id="KW-1133">Transmembrane helix</keyword>
<feature type="region of interest" description="Disordered" evidence="1">
    <location>
        <begin position="158"/>
        <end position="179"/>
    </location>
</feature>
<keyword evidence="5" id="KW-1185">Reference proteome</keyword>
<dbReference type="CDD" id="cd00093">
    <property type="entry name" value="HTH_XRE"/>
    <property type="match status" value="1"/>
</dbReference>
<dbReference type="SUPFAM" id="SSF47413">
    <property type="entry name" value="lambda repressor-like DNA-binding domains"/>
    <property type="match status" value="1"/>
</dbReference>
<dbReference type="RefSeq" id="WP_377812340.1">
    <property type="nucleotide sequence ID" value="NZ_JBHRSJ010000001.1"/>
</dbReference>
<dbReference type="SMART" id="SM00530">
    <property type="entry name" value="HTH_XRE"/>
    <property type="match status" value="1"/>
</dbReference>
<dbReference type="EMBL" id="JBHRSJ010000001">
    <property type="protein sequence ID" value="MFC2970772.1"/>
    <property type="molecule type" value="Genomic_DNA"/>
</dbReference>
<feature type="region of interest" description="Disordered" evidence="1">
    <location>
        <begin position="1"/>
        <end position="20"/>
    </location>
</feature>
<evidence type="ECO:0000313" key="5">
    <source>
        <dbReference type="Proteomes" id="UP001595457"/>
    </source>
</evidence>
<dbReference type="InterPro" id="IPR010982">
    <property type="entry name" value="Lambda_DNA-bd_dom_sf"/>
</dbReference>
<dbReference type="PANTHER" id="PTHR34475:SF1">
    <property type="entry name" value="CYTOSKELETON PROTEIN RODZ"/>
    <property type="match status" value="1"/>
</dbReference>
<dbReference type="InterPro" id="IPR050400">
    <property type="entry name" value="Bact_Cytoskel_RodZ"/>
</dbReference>
<name>A0ABV7AN82_9GAMM</name>
<evidence type="ECO:0000256" key="1">
    <source>
        <dbReference type="SAM" id="MobiDB-lite"/>
    </source>
</evidence>
<organism evidence="4 5">
    <name type="scientific">Azotobacter bryophylli</name>
    <dbReference type="NCBI Taxonomy" id="1986537"/>
    <lineage>
        <taxon>Bacteria</taxon>
        <taxon>Pseudomonadati</taxon>
        <taxon>Pseudomonadota</taxon>
        <taxon>Gammaproteobacteria</taxon>
        <taxon>Pseudomonadales</taxon>
        <taxon>Pseudomonadaceae</taxon>
        <taxon>Azotobacter</taxon>
    </lineage>
</organism>
<accession>A0ABV7AN82</accession>
<dbReference type="Gene3D" id="1.10.260.40">
    <property type="entry name" value="lambda repressor-like DNA-binding domains"/>
    <property type="match status" value="1"/>
</dbReference>
<keyword evidence="2" id="KW-0472">Membrane</keyword>
<dbReference type="InterPro" id="IPR025194">
    <property type="entry name" value="RodZ-like_C"/>
</dbReference>
<dbReference type="PROSITE" id="PS50943">
    <property type="entry name" value="HTH_CROC1"/>
    <property type="match status" value="1"/>
</dbReference>
<reference evidence="5" key="1">
    <citation type="journal article" date="2019" name="Int. J. Syst. Evol. Microbiol.">
        <title>The Global Catalogue of Microorganisms (GCM) 10K type strain sequencing project: providing services to taxonomists for standard genome sequencing and annotation.</title>
        <authorList>
            <consortium name="The Broad Institute Genomics Platform"/>
            <consortium name="The Broad Institute Genome Sequencing Center for Infectious Disease"/>
            <person name="Wu L."/>
            <person name="Ma J."/>
        </authorList>
    </citation>
    <scope>NUCLEOTIDE SEQUENCE [LARGE SCALE GENOMIC DNA]</scope>
    <source>
        <strain evidence="5">KCTC 62195</strain>
    </source>
</reference>
<dbReference type="PANTHER" id="PTHR34475">
    <property type="match status" value="1"/>
</dbReference>
<dbReference type="Pfam" id="PF13413">
    <property type="entry name" value="HTH_25"/>
    <property type="match status" value="1"/>
</dbReference>
<dbReference type="Pfam" id="PF13464">
    <property type="entry name" value="RodZ_C"/>
    <property type="match status" value="1"/>
</dbReference>
<sequence>MNTSQNNSVAPAPGNPGETLRKAREAHGWTLAEVATQLRLKAQTLSQVEAGEFDRLPGHTFARGYVRSYAKLLGMDPAQMVAAFDRYTGTDAKGSEVHSLSTIKQPMRLPQSILRFVSFALLLVLIGFGLLWWQESSQSGSVLNALSLEHIEVDGADGTTQIHPLDEPQEPSAEQDMQPVEPTQPLTAEQVAAAGELPAAAEAPAEEESAAQVPLAPVTVAASEKVTAIDRALGQKRVEEAPAVGAVAVVPTSGQAAGAVSAVAVEAPASASEPQVPASAPAMGEGTLSISFSADCWIQVTDASGKVLLSGLKRAGDAVDLRGKAPLGVRLGYARGAQLSYNGQPVDVAPFVRGQTARLKVGS</sequence>
<dbReference type="InterPro" id="IPR001387">
    <property type="entry name" value="Cro/C1-type_HTH"/>
</dbReference>
<keyword evidence="2" id="KW-0812">Transmembrane</keyword>
<proteinExistence type="predicted"/>
<protein>
    <submittedName>
        <fullName evidence="4">RodZ domain-containing protein</fullName>
    </submittedName>
</protein>
<evidence type="ECO:0000256" key="2">
    <source>
        <dbReference type="SAM" id="Phobius"/>
    </source>
</evidence>
<evidence type="ECO:0000259" key="3">
    <source>
        <dbReference type="PROSITE" id="PS50943"/>
    </source>
</evidence>
<comment type="caution">
    <text evidence="4">The sequence shown here is derived from an EMBL/GenBank/DDBJ whole genome shotgun (WGS) entry which is preliminary data.</text>
</comment>